<evidence type="ECO:0000313" key="1">
    <source>
        <dbReference type="EMBL" id="KAJ2889842.1"/>
    </source>
</evidence>
<reference evidence="1" key="1">
    <citation type="submission" date="2022-07" db="EMBL/GenBank/DDBJ databases">
        <title>Phylogenomic reconstructions and comparative analyses of Kickxellomycotina fungi.</title>
        <authorList>
            <person name="Reynolds N.K."/>
            <person name="Stajich J.E."/>
            <person name="Barry K."/>
            <person name="Grigoriev I.V."/>
            <person name="Crous P."/>
            <person name="Smith M.E."/>
        </authorList>
    </citation>
    <scope>NUCLEOTIDE SEQUENCE</scope>
    <source>
        <strain evidence="1">CBS 190363</strain>
    </source>
</reference>
<dbReference type="Proteomes" id="UP001139981">
    <property type="component" value="Unassembled WGS sequence"/>
</dbReference>
<sequence length="369" mass="39434">MDINVAKRPFPLRGVHWSIANRWIIGTRARVFIVTPECVMAGDTREKREVSAALEATSSIEAVCLLEPLQSSSSCNYDHALGVLASDSSLRLFVPPIGGRPDYDNWVQVGCYRSPTAAGSSDLLCAIDCVPSGMATAAAAAAGKEEEVVVGAAACGFMSGRVEVVGLRVENGGEIATKRALDVDAGGGHAVCHVAWVDGGSSDRLLLLVCAVDGRAGLWQIHRDLSQATLLATIGLQDWRPFTAHCVSSGRYLVLAKIGTAAVVDVGADSVPPTAIQYTALGVSQTIISCVIDERRERIYVAAADFCIYVLSKQGDASWSRRLEEERALRDGMRKTVEKSFTTPFKMSSLVLRSLTLSPNARYLAFAAE</sequence>
<name>A0ACC1LZG0_9FUNG</name>
<organism evidence="1 2">
    <name type="scientific">Coemansia aciculifera</name>
    <dbReference type="NCBI Taxonomy" id="417176"/>
    <lineage>
        <taxon>Eukaryota</taxon>
        <taxon>Fungi</taxon>
        <taxon>Fungi incertae sedis</taxon>
        <taxon>Zoopagomycota</taxon>
        <taxon>Kickxellomycotina</taxon>
        <taxon>Kickxellomycetes</taxon>
        <taxon>Kickxellales</taxon>
        <taxon>Kickxellaceae</taxon>
        <taxon>Coemansia</taxon>
    </lineage>
</organism>
<evidence type="ECO:0000313" key="2">
    <source>
        <dbReference type="Proteomes" id="UP001139981"/>
    </source>
</evidence>
<dbReference type="EMBL" id="JANBVB010001633">
    <property type="protein sequence ID" value="KAJ2889842.1"/>
    <property type="molecule type" value="Genomic_DNA"/>
</dbReference>
<protein>
    <submittedName>
        <fullName evidence="1">Uncharacterized protein</fullName>
    </submittedName>
</protein>
<proteinExistence type="predicted"/>
<accession>A0ACC1LZG0</accession>
<gene>
    <name evidence="1" type="ORF">IWW38_004466</name>
</gene>
<comment type="caution">
    <text evidence="1">The sequence shown here is derived from an EMBL/GenBank/DDBJ whole genome shotgun (WGS) entry which is preliminary data.</text>
</comment>
<keyword evidence="2" id="KW-1185">Reference proteome</keyword>